<evidence type="ECO:0000313" key="2">
    <source>
        <dbReference type="EMBL" id="OCT44909.1"/>
    </source>
</evidence>
<dbReference type="eggNOG" id="ENOG502S0CM">
    <property type="taxonomic scope" value="Eukaryota"/>
</dbReference>
<dbReference type="EMBL" id="LGRB01000020">
    <property type="protein sequence ID" value="OCT44909.1"/>
    <property type="molecule type" value="Genomic_DNA"/>
</dbReference>
<gene>
    <name evidence="2" type="ORF">CLCR_05483</name>
</gene>
<sequence length="833" mass="93065">MTDMSGQGCGHAVRDELEQSSTSAATRFHPFDLEYPELPLHLSLDSLLAHSSSSNPSPTRTVMPPPEADQPPLDGSWASLVGDESSNEEDLQSEHTDVGSLLDVHSSDDVRSVTDEVTTDDAESTDEDDLGDTLTEELDRGHILGPYIRHELPVHARSSDSLQSLQCSENNVQKIIPRTVTTFTASKELTEAEIQTLPSFQRGETKSTTYFRVIEMPVLEDGLDLNKHNHFNVLLLGRQIEQFRPEIQRKVGDALVTRFGTTSYTNPTSVTRFLLVPNAFGPGAEPDFADLVAIDKQIDFDCYDLVTASRQPGQQTELILTNSQTGTKLISKRSGSGFVVDNQHWALPDLAIICVHLSDEDTMDVDSFRMISFAERHRIPYILIRMNRGWHGQYNGVVTIGSLHERIEPQHIQPEHKGSPLLPVDMAAFLNLDSAQLNRHIAYVVMSAERAARREVESQNSLPKIAVEKPMTIVDVIPRLSPSILKNALMLLWVVGVYVFLGYQLWPVLSGLNSGGSNREVVSSASTEPPVPATTMHPPCQESPSTSCIPGQETQALRHIPGVSSTNVDPVLADDSRRFRVSIAGDKQLVVKLPEVALSHKARSKLTVELRRDTQKLPAAVQELFDGVVSVQLLPHDAYGDIEVNLTMSRPELIEIVKVSFGDRYHFEGQHLKDLLSMLQGHVQAKVSNISSSLQDIGRGLFSDRLPTLLRLAKDRLDERRRRDGTQYTKLVDLNMTILRYRFHQKMQYLRDQMVQRNRECFMQGRMLLDVVSTKYSDARSRILNTVESVNQRRVRPRLDHAIVADKLETARGRAHRLVSRAARNLQARNAGG</sequence>
<evidence type="ECO:0000313" key="3">
    <source>
        <dbReference type="Proteomes" id="UP000094526"/>
    </source>
</evidence>
<dbReference type="OrthoDB" id="439943at2759"/>
<feature type="region of interest" description="Disordered" evidence="1">
    <location>
        <begin position="49"/>
        <end position="132"/>
    </location>
</feature>
<reference evidence="3" key="1">
    <citation type="submission" date="2015-07" db="EMBL/GenBank/DDBJ databases">
        <authorList>
            <person name="Teixeira M.M."/>
            <person name="Souza R.C."/>
            <person name="Almeida L.G."/>
            <person name="Vicente V.A."/>
            <person name="de Hoog S."/>
            <person name="Bocca A.L."/>
            <person name="de Almeida S.R."/>
            <person name="Vasconcelos A.T."/>
            <person name="Felipe M.S."/>
        </authorList>
    </citation>
    <scope>NUCLEOTIDE SEQUENCE [LARGE SCALE GENOMIC DNA]</scope>
    <source>
        <strain evidence="3">KSF</strain>
    </source>
</reference>
<feature type="region of interest" description="Disordered" evidence="1">
    <location>
        <begin position="1"/>
        <end position="25"/>
    </location>
</feature>
<feature type="compositionally biased region" description="Acidic residues" evidence="1">
    <location>
        <begin position="117"/>
        <end position="132"/>
    </location>
</feature>
<proteinExistence type="predicted"/>
<organism evidence="2 3">
    <name type="scientific">Cladophialophora carrionii</name>
    <dbReference type="NCBI Taxonomy" id="86049"/>
    <lineage>
        <taxon>Eukaryota</taxon>
        <taxon>Fungi</taxon>
        <taxon>Dikarya</taxon>
        <taxon>Ascomycota</taxon>
        <taxon>Pezizomycotina</taxon>
        <taxon>Eurotiomycetes</taxon>
        <taxon>Chaetothyriomycetidae</taxon>
        <taxon>Chaetothyriales</taxon>
        <taxon>Herpotrichiellaceae</taxon>
        <taxon>Cladophialophora</taxon>
    </lineage>
</organism>
<feature type="compositionally biased region" description="Polar residues" evidence="1">
    <location>
        <begin position="517"/>
        <end position="527"/>
    </location>
</feature>
<comment type="caution">
    <text evidence="2">The sequence shown here is derived from an EMBL/GenBank/DDBJ whole genome shotgun (WGS) entry which is preliminary data.</text>
</comment>
<dbReference type="AlphaFoldDB" id="A0A1C1C8X0"/>
<protein>
    <submittedName>
        <fullName evidence="2">Uncharacterized protein</fullName>
    </submittedName>
</protein>
<feature type="region of interest" description="Disordered" evidence="1">
    <location>
        <begin position="517"/>
        <end position="549"/>
    </location>
</feature>
<dbReference type="VEuPathDB" id="FungiDB:G647_07578"/>
<feature type="compositionally biased region" description="Basic and acidic residues" evidence="1">
    <location>
        <begin position="105"/>
        <end position="114"/>
    </location>
</feature>
<accession>A0A1C1C8X0</accession>
<evidence type="ECO:0000256" key="1">
    <source>
        <dbReference type="SAM" id="MobiDB-lite"/>
    </source>
</evidence>
<name>A0A1C1C8X0_9EURO</name>
<feature type="compositionally biased region" description="Low complexity" evidence="1">
    <location>
        <begin position="49"/>
        <end position="58"/>
    </location>
</feature>
<dbReference type="VEuPathDB" id="FungiDB:CLCR_05483"/>
<dbReference type="Proteomes" id="UP000094526">
    <property type="component" value="Unassembled WGS sequence"/>
</dbReference>
<keyword evidence="3" id="KW-1185">Reference proteome</keyword>
<dbReference type="STRING" id="86049.A0A1C1C8X0"/>